<dbReference type="EMBL" id="KN840510">
    <property type="protein sequence ID" value="KIP06811.1"/>
    <property type="molecule type" value="Genomic_DNA"/>
</dbReference>
<keyword evidence="2" id="KW-1185">Reference proteome</keyword>
<gene>
    <name evidence="1" type="ORF">PHLGIDRAFT_445997</name>
</gene>
<sequence length="188" mass="21313">MMRVAVKLRNDWYHVMAMCVARHTQAMTNRRCSIWYIDGLVSLYLRDGWITCNRWTGCSRRQPRENSDILTNSPDRFVGMGVSHCSLLVDRRPASSNCTSAIPGYALWHCPPEICYHVTVAAAGGHKTCLGIRVRTEFPSLRATLMVRTRRCLIMGPTSLMRTVCPSDVGQGCWHYLGVIAHVCRQVR</sequence>
<evidence type="ECO:0000313" key="2">
    <source>
        <dbReference type="Proteomes" id="UP000053257"/>
    </source>
</evidence>
<organism evidence="1 2">
    <name type="scientific">Phlebiopsis gigantea (strain 11061_1 CR5-6)</name>
    <name type="common">White-rot fungus</name>
    <name type="synonym">Peniophora gigantea</name>
    <dbReference type="NCBI Taxonomy" id="745531"/>
    <lineage>
        <taxon>Eukaryota</taxon>
        <taxon>Fungi</taxon>
        <taxon>Dikarya</taxon>
        <taxon>Basidiomycota</taxon>
        <taxon>Agaricomycotina</taxon>
        <taxon>Agaricomycetes</taxon>
        <taxon>Polyporales</taxon>
        <taxon>Phanerochaetaceae</taxon>
        <taxon>Phlebiopsis</taxon>
    </lineage>
</organism>
<evidence type="ECO:0000313" key="1">
    <source>
        <dbReference type="EMBL" id="KIP06811.1"/>
    </source>
</evidence>
<proteinExistence type="predicted"/>
<dbReference type="HOGENOM" id="CLU_1441543_0_0_1"/>
<accession>A0A0C3RXW1</accession>
<dbReference type="Proteomes" id="UP000053257">
    <property type="component" value="Unassembled WGS sequence"/>
</dbReference>
<reference evidence="1 2" key="1">
    <citation type="journal article" date="2014" name="PLoS Genet.">
        <title>Analysis of the Phlebiopsis gigantea genome, transcriptome and secretome provides insight into its pioneer colonization strategies of wood.</title>
        <authorList>
            <person name="Hori C."/>
            <person name="Ishida T."/>
            <person name="Igarashi K."/>
            <person name="Samejima M."/>
            <person name="Suzuki H."/>
            <person name="Master E."/>
            <person name="Ferreira P."/>
            <person name="Ruiz-Duenas F.J."/>
            <person name="Held B."/>
            <person name="Canessa P."/>
            <person name="Larrondo L.F."/>
            <person name="Schmoll M."/>
            <person name="Druzhinina I.S."/>
            <person name="Kubicek C.P."/>
            <person name="Gaskell J.A."/>
            <person name="Kersten P."/>
            <person name="St John F."/>
            <person name="Glasner J."/>
            <person name="Sabat G."/>
            <person name="Splinter BonDurant S."/>
            <person name="Syed K."/>
            <person name="Yadav J."/>
            <person name="Mgbeahuruike A.C."/>
            <person name="Kovalchuk A."/>
            <person name="Asiegbu F.O."/>
            <person name="Lackner G."/>
            <person name="Hoffmeister D."/>
            <person name="Rencoret J."/>
            <person name="Gutierrez A."/>
            <person name="Sun H."/>
            <person name="Lindquist E."/>
            <person name="Barry K."/>
            <person name="Riley R."/>
            <person name="Grigoriev I.V."/>
            <person name="Henrissat B."/>
            <person name="Kues U."/>
            <person name="Berka R.M."/>
            <person name="Martinez A.T."/>
            <person name="Covert S.F."/>
            <person name="Blanchette R.A."/>
            <person name="Cullen D."/>
        </authorList>
    </citation>
    <scope>NUCLEOTIDE SEQUENCE [LARGE SCALE GENOMIC DNA]</scope>
    <source>
        <strain evidence="1 2">11061_1 CR5-6</strain>
    </source>
</reference>
<dbReference type="AlphaFoldDB" id="A0A0C3RXW1"/>
<name>A0A0C3RXW1_PHLG1</name>
<protein>
    <submittedName>
        <fullName evidence="1">Uncharacterized protein</fullName>
    </submittedName>
</protein>